<organism evidence="2 3">
    <name type="scientific">Sulfolobus islandicus rod-shaped virus 9</name>
    <dbReference type="NCBI Taxonomy" id="1983552"/>
    <lineage>
        <taxon>Viruses</taxon>
        <taxon>Adnaviria</taxon>
        <taxon>Zilligvirae</taxon>
        <taxon>Taleaviricota</taxon>
        <taxon>Tokiviricetes</taxon>
        <taxon>Ligamenvirales</taxon>
        <taxon>Rudiviridae</taxon>
        <taxon>Usarudivirus</taxon>
        <taxon>Usarudivirus aestus</taxon>
        <taxon>Usarudivirus SIRV9</taxon>
    </lineage>
</organism>
<evidence type="ECO:0000256" key="1">
    <source>
        <dbReference type="SAM" id="Phobius"/>
    </source>
</evidence>
<dbReference type="EMBL" id="KY744228">
    <property type="protein sequence ID" value="ARQ96354.1"/>
    <property type="molecule type" value="Genomic_DNA"/>
</dbReference>
<evidence type="ECO:0000313" key="3">
    <source>
        <dbReference type="Proteomes" id="UP000202761"/>
    </source>
</evidence>
<sequence>MNLNAPLDPIWLLVIVGIFYELLFIFFLLELRQIMKRIEEEELVRMLKKKYKN</sequence>
<evidence type="ECO:0000313" key="2">
    <source>
        <dbReference type="EMBL" id="ARQ96354.1"/>
    </source>
</evidence>
<feature type="transmembrane region" description="Helical" evidence="1">
    <location>
        <begin position="12"/>
        <end position="29"/>
    </location>
</feature>
<name>A0A1X9SJD5_9VIRU</name>
<dbReference type="RefSeq" id="YP_009362558.1">
    <property type="nucleotide sequence ID" value="NC_034620.1"/>
</dbReference>
<dbReference type="Proteomes" id="UP000202761">
    <property type="component" value="Segment"/>
</dbReference>
<accession>A0A1X9SJD5</accession>
<keyword evidence="1" id="KW-1133">Transmembrane helix</keyword>
<reference evidence="2 3" key="1">
    <citation type="journal article" date="2017" name="Viruses">
        <title>Differentiation and structure in Sulfolobus islandicus rod-shaped virus populations.</title>
        <authorList>
            <person name="Bautista M.A."/>
            <person name="Black J.A."/>
            <person name="Youngblut N.D."/>
            <person name="Whitaker R.J."/>
        </authorList>
    </citation>
    <scope>NUCLEOTIDE SEQUENCE [LARGE SCALE GENOMIC DNA]</scope>
</reference>
<dbReference type="KEGG" id="vg:32878385"/>
<keyword evidence="1" id="KW-0472">Membrane</keyword>
<proteinExistence type="predicted"/>
<keyword evidence="3" id="KW-1185">Reference proteome</keyword>
<protein>
    <submittedName>
        <fullName evidence="2">Uncharacterized protein</fullName>
    </submittedName>
</protein>
<keyword evidence="1" id="KW-0812">Transmembrane</keyword>
<dbReference type="GeneID" id="32878385"/>